<dbReference type="OrthoDB" id="9803478at2759"/>
<dbReference type="CDD" id="cd00099">
    <property type="entry name" value="IgV"/>
    <property type="match status" value="1"/>
</dbReference>
<dbReference type="InterPro" id="IPR050413">
    <property type="entry name" value="TCR_beta_variable"/>
</dbReference>
<dbReference type="Proteomes" id="UP000287033">
    <property type="component" value="Unassembled WGS sequence"/>
</dbReference>
<reference evidence="4 5" key="1">
    <citation type="journal article" date="2018" name="Nat. Ecol. Evol.">
        <title>Shark genomes provide insights into elasmobranch evolution and the origin of vertebrates.</title>
        <authorList>
            <person name="Hara Y"/>
            <person name="Yamaguchi K"/>
            <person name="Onimaru K"/>
            <person name="Kadota M"/>
            <person name="Koyanagi M"/>
            <person name="Keeley SD"/>
            <person name="Tatsumi K"/>
            <person name="Tanaka K"/>
            <person name="Motone F"/>
            <person name="Kageyama Y"/>
            <person name="Nozu R"/>
            <person name="Adachi N"/>
            <person name="Nishimura O"/>
            <person name="Nakagawa R"/>
            <person name="Tanegashima C"/>
            <person name="Kiyatake I"/>
            <person name="Matsumoto R"/>
            <person name="Murakumo K"/>
            <person name="Nishida K"/>
            <person name="Terakita A"/>
            <person name="Kuratani S"/>
            <person name="Sato K"/>
            <person name="Hyodo S Kuraku.S."/>
        </authorList>
    </citation>
    <scope>NUCLEOTIDE SEQUENCE [LARGE SCALE GENOMIC DNA]</scope>
</reference>
<evidence type="ECO:0000313" key="4">
    <source>
        <dbReference type="EMBL" id="GCC33711.1"/>
    </source>
</evidence>
<proteinExistence type="predicted"/>
<keyword evidence="5" id="KW-1185">Reference proteome</keyword>
<dbReference type="EMBL" id="BEZZ01000538">
    <property type="protein sequence ID" value="GCC33711.1"/>
    <property type="molecule type" value="Genomic_DNA"/>
</dbReference>
<dbReference type="Pfam" id="PF07686">
    <property type="entry name" value="V-set"/>
    <property type="match status" value="1"/>
</dbReference>
<comment type="caution">
    <text evidence="4">The sequence shown here is derived from an EMBL/GenBank/DDBJ whole genome shotgun (WGS) entry which is preliminary data.</text>
</comment>
<dbReference type="Gene3D" id="2.60.40.10">
    <property type="entry name" value="Immunoglobulins"/>
    <property type="match status" value="1"/>
</dbReference>
<dbReference type="GO" id="GO:0005886">
    <property type="term" value="C:plasma membrane"/>
    <property type="evidence" value="ECO:0007669"/>
    <property type="project" value="TreeGrafter"/>
</dbReference>
<evidence type="ECO:0000313" key="5">
    <source>
        <dbReference type="Proteomes" id="UP000287033"/>
    </source>
</evidence>
<feature type="domain" description="Immunoglobulin V-set" evidence="3">
    <location>
        <begin position="25"/>
        <end position="106"/>
    </location>
</feature>
<dbReference type="InterPro" id="IPR013783">
    <property type="entry name" value="Ig-like_fold"/>
</dbReference>
<evidence type="ECO:0000256" key="2">
    <source>
        <dbReference type="ARBA" id="ARBA00022859"/>
    </source>
</evidence>
<organism evidence="4 5">
    <name type="scientific">Chiloscyllium punctatum</name>
    <name type="common">Brownbanded bambooshark</name>
    <name type="synonym">Hemiscyllium punctatum</name>
    <dbReference type="NCBI Taxonomy" id="137246"/>
    <lineage>
        <taxon>Eukaryota</taxon>
        <taxon>Metazoa</taxon>
        <taxon>Chordata</taxon>
        <taxon>Craniata</taxon>
        <taxon>Vertebrata</taxon>
        <taxon>Chondrichthyes</taxon>
        <taxon>Elasmobranchii</taxon>
        <taxon>Galeomorphii</taxon>
        <taxon>Galeoidea</taxon>
        <taxon>Orectolobiformes</taxon>
        <taxon>Hemiscylliidae</taxon>
        <taxon>Chiloscyllium</taxon>
    </lineage>
</organism>
<dbReference type="InterPro" id="IPR013106">
    <property type="entry name" value="Ig_V-set"/>
</dbReference>
<keyword evidence="1" id="KW-0732">Signal</keyword>
<dbReference type="PANTHER" id="PTHR23268:SF31">
    <property type="entry name" value="T CELL RECEPTOR BETA VARIABLE 30"/>
    <property type="match status" value="1"/>
</dbReference>
<evidence type="ECO:0000256" key="1">
    <source>
        <dbReference type="ARBA" id="ARBA00022729"/>
    </source>
</evidence>
<accession>A0A401STJ5</accession>
<gene>
    <name evidence="4" type="ORF">chiPu_0012181</name>
</gene>
<dbReference type="SUPFAM" id="SSF48726">
    <property type="entry name" value="Immunoglobulin"/>
    <property type="match status" value="1"/>
</dbReference>
<dbReference type="GO" id="GO:0002376">
    <property type="term" value="P:immune system process"/>
    <property type="evidence" value="ECO:0007669"/>
    <property type="project" value="UniProtKB-KW"/>
</dbReference>
<dbReference type="InterPro" id="IPR036179">
    <property type="entry name" value="Ig-like_dom_sf"/>
</dbReference>
<dbReference type="AlphaFoldDB" id="A0A401STJ5"/>
<dbReference type="GO" id="GO:0007166">
    <property type="term" value="P:cell surface receptor signaling pathway"/>
    <property type="evidence" value="ECO:0007669"/>
    <property type="project" value="TreeGrafter"/>
</dbReference>
<dbReference type="STRING" id="137246.A0A401STJ5"/>
<name>A0A401STJ5_CHIPU</name>
<sequence length="114" mass="12958">MYPFNKLERGATSVQIRQTPAFASQRPGTSISMECVCTEATVSSPFYWYRWHPGGQPQNLFYSYAETITPNTEVDGFTARKSGNTHFYLESSSLGVNHTAVYYCAWSLHTDKER</sequence>
<evidence type="ECO:0000259" key="3">
    <source>
        <dbReference type="Pfam" id="PF07686"/>
    </source>
</evidence>
<dbReference type="PANTHER" id="PTHR23268">
    <property type="entry name" value="T-CELL RECEPTOR BETA CHAIN"/>
    <property type="match status" value="1"/>
</dbReference>
<keyword evidence="2" id="KW-0391">Immunity</keyword>
<protein>
    <recommendedName>
        <fullName evidence="3">Immunoglobulin V-set domain-containing protein</fullName>
    </recommendedName>
</protein>